<reference evidence="9 10" key="1">
    <citation type="submission" date="2024-04" db="EMBL/GenBank/DDBJ databases">
        <authorList>
            <person name="Rising A."/>
            <person name="Reimegard J."/>
            <person name="Sonavane S."/>
            <person name="Akerstrom W."/>
            <person name="Nylinder S."/>
            <person name="Hedman E."/>
            <person name="Kallberg Y."/>
        </authorList>
    </citation>
    <scope>NUCLEOTIDE SEQUENCE [LARGE SCALE GENOMIC DNA]</scope>
</reference>
<keyword evidence="5" id="KW-0862">Zinc</keyword>
<dbReference type="SMART" id="SM00355">
    <property type="entry name" value="ZnF_C2H2"/>
    <property type="match status" value="4"/>
</dbReference>
<accession>A0AAV2B9Z1</accession>
<keyword evidence="3" id="KW-0677">Repeat</keyword>
<dbReference type="GO" id="GO:0005634">
    <property type="term" value="C:nucleus"/>
    <property type="evidence" value="ECO:0007669"/>
    <property type="project" value="UniProtKB-SubCell"/>
</dbReference>
<feature type="domain" description="C2H2-type" evidence="8">
    <location>
        <begin position="84"/>
        <end position="111"/>
    </location>
</feature>
<evidence type="ECO:0000256" key="1">
    <source>
        <dbReference type="ARBA" id="ARBA00004123"/>
    </source>
</evidence>
<feature type="domain" description="C2H2-type" evidence="8">
    <location>
        <begin position="139"/>
        <end position="166"/>
    </location>
</feature>
<evidence type="ECO:0000256" key="5">
    <source>
        <dbReference type="ARBA" id="ARBA00022833"/>
    </source>
</evidence>
<dbReference type="FunFam" id="3.30.160.60:FF:000139">
    <property type="entry name" value="zinc finger protein 1 homolog"/>
    <property type="match status" value="1"/>
</dbReference>
<comment type="caution">
    <text evidence="9">The sequence shown here is derived from an EMBL/GenBank/DDBJ whole genome shotgun (WGS) entry which is preliminary data.</text>
</comment>
<evidence type="ECO:0000256" key="6">
    <source>
        <dbReference type="ARBA" id="ARBA00023242"/>
    </source>
</evidence>
<keyword evidence="6" id="KW-0539">Nucleus</keyword>
<sequence length="205" mass="24062">MVNISVSTEYFGNYGFTNGQKCEEGDEERQSQKLFIVKSEDLDTKGSEFNSNYEPFLSKNSVRNVADPSSLSAEAQNLRQDRRFVCPNCGKGFHRKDSFIEHYLNSIGEKNFLCEKCGKIFVTERSLRRHQVIHKERSFPCNSCEKIFHYKFDLNRHLRTHTGEKPHKCFLCGKAYTQSHDRNRHCKRIHGVDLARKYCREILKR</sequence>
<comment type="subcellular location">
    <subcellularLocation>
        <location evidence="1">Nucleus</location>
    </subcellularLocation>
</comment>
<evidence type="ECO:0000313" key="9">
    <source>
        <dbReference type="EMBL" id="CAL1292794.1"/>
    </source>
</evidence>
<evidence type="ECO:0000256" key="2">
    <source>
        <dbReference type="ARBA" id="ARBA00022723"/>
    </source>
</evidence>
<feature type="domain" description="C2H2-type" evidence="8">
    <location>
        <begin position="112"/>
        <end position="139"/>
    </location>
</feature>
<dbReference type="Pfam" id="PF00096">
    <property type="entry name" value="zf-C2H2"/>
    <property type="match status" value="3"/>
</dbReference>
<organism evidence="9 10">
    <name type="scientific">Larinioides sclopetarius</name>
    <dbReference type="NCBI Taxonomy" id="280406"/>
    <lineage>
        <taxon>Eukaryota</taxon>
        <taxon>Metazoa</taxon>
        <taxon>Ecdysozoa</taxon>
        <taxon>Arthropoda</taxon>
        <taxon>Chelicerata</taxon>
        <taxon>Arachnida</taxon>
        <taxon>Araneae</taxon>
        <taxon>Araneomorphae</taxon>
        <taxon>Entelegynae</taxon>
        <taxon>Araneoidea</taxon>
        <taxon>Araneidae</taxon>
        <taxon>Larinioides</taxon>
    </lineage>
</organism>
<dbReference type="EMBL" id="CAXIEN010000313">
    <property type="protein sequence ID" value="CAL1292794.1"/>
    <property type="molecule type" value="Genomic_DNA"/>
</dbReference>
<dbReference type="PROSITE" id="PS00028">
    <property type="entry name" value="ZINC_FINGER_C2H2_1"/>
    <property type="match status" value="3"/>
</dbReference>
<proteinExistence type="predicted"/>
<dbReference type="InterPro" id="IPR036236">
    <property type="entry name" value="Znf_C2H2_sf"/>
</dbReference>
<dbReference type="PANTHER" id="PTHR24394:SF44">
    <property type="entry name" value="ZINC FINGER PROTEIN 271-LIKE"/>
    <property type="match status" value="1"/>
</dbReference>
<dbReference type="InterPro" id="IPR013087">
    <property type="entry name" value="Znf_C2H2_type"/>
</dbReference>
<protein>
    <recommendedName>
        <fullName evidence="8">C2H2-type domain-containing protein</fullName>
    </recommendedName>
</protein>
<dbReference type="FunFam" id="3.30.160.60:FF:000870">
    <property type="entry name" value="zinc finger protein 197 isoform X1"/>
    <property type="match status" value="1"/>
</dbReference>
<keyword evidence="2" id="KW-0479">Metal-binding</keyword>
<evidence type="ECO:0000256" key="4">
    <source>
        <dbReference type="ARBA" id="ARBA00022771"/>
    </source>
</evidence>
<name>A0AAV2B9Z1_9ARAC</name>
<evidence type="ECO:0000256" key="7">
    <source>
        <dbReference type="PROSITE-ProRule" id="PRU00042"/>
    </source>
</evidence>
<dbReference type="AlphaFoldDB" id="A0AAV2B9Z1"/>
<dbReference type="Proteomes" id="UP001497382">
    <property type="component" value="Unassembled WGS sequence"/>
</dbReference>
<gene>
    <name evidence="9" type="ORF">LARSCL_LOCUS17853</name>
</gene>
<dbReference type="PANTHER" id="PTHR24394">
    <property type="entry name" value="ZINC FINGER PROTEIN"/>
    <property type="match status" value="1"/>
</dbReference>
<dbReference type="GO" id="GO:0000981">
    <property type="term" value="F:DNA-binding transcription factor activity, RNA polymerase II-specific"/>
    <property type="evidence" value="ECO:0007669"/>
    <property type="project" value="TreeGrafter"/>
</dbReference>
<dbReference type="SUPFAM" id="SSF57667">
    <property type="entry name" value="beta-beta-alpha zinc fingers"/>
    <property type="match status" value="2"/>
</dbReference>
<feature type="domain" description="C2H2-type" evidence="8">
    <location>
        <begin position="167"/>
        <end position="190"/>
    </location>
</feature>
<evidence type="ECO:0000313" key="10">
    <source>
        <dbReference type="Proteomes" id="UP001497382"/>
    </source>
</evidence>
<keyword evidence="4 7" id="KW-0863">Zinc-finger</keyword>
<evidence type="ECO:0000256" key="3">
    <source>
        <dbReference type="ARBA" id="ARBA00022737"/>
    </source>
</evidence>
<evidence type="ECO:0000259" key="8">
    <source>
        <dbReference type="PROSITE" id="PS50157"/>
    </source>
</evidence>
<dbReference type="PROSITE" id="PS50157">
    <property type="entry name" value="ZINC_FINGER_C2H2_2"/>
    <property type="match status" value="4"/>
</dbReference>
<dbReference type="Gene3D" id="3.30.160.60">
    <property type="entry name" value="Classic Zinc Finger"/>
    <property type="match status" value="3"/>
</dbReference>
<dbReference type="GO" id="GO:0008270">
    <property type="term" value="F:zinc ion binding"/>
    <property type="evidence" value="ECO:0007669"/>
    <property type="project" value="UniProtKB-KW"/>
</dbReference>
<keyword evidence="10" id="KW-1185">Reference proteome</keyword>